<comment type="caution">
    <text evidence="1">The sequence shown here is derived from an EMBL/GenBank/DDBJ whole genome shotgun (WGS) entry which is preliminary data.</text>
</comment>
<proteinExistence type="predicted"/>
<dbReference type="EMBL" id="LCEW01000035">
    <property type="protein sequence ID" value="KKS79397.1"/>
    <property type="molecule type" value="Genomic_DNA"/>
</dbReference>
<name>A0A0G1C1I2_9BACT</name>
<dbReference type="AlphaFoldDB" id="A0A0G1C1I2"/>
<dbReference type="STRING" id="1618369.UV54_C0035G0008"/>
<organism evidence="1 2">
    <name type="scientific">Candidatus Beckwithbacteria bacterium GW2011_GWA2_43_10</name>
    <dbReference type="NCBI Taxonomy" id="1618369"/>
    <lineage>
        <taxon>Bacteria</taxon>
        <taxon>Candidatus Beckwithiibacteriota</taxon>
    </lineage>
</organism>
<accession>A0A0G1C1I2</accession>
<sequence length="61" mass="7371">MVQKILTQLDYLAYRLQLWYMKPKMTVERVGVHFAFFHPRPTGKIVLAEYQKRLDKFSNKP</sequence>
<reference evidence="1 2" key="1">
    <citation type="journal article" date="2015" name="Nature">
        <title>rRNA introns, odd ribosomes, and small enigmatic genomes across a large radiation of phyla.</title>
        <authorList>
            <person name="Brown C.T."/>
            <person name="Hug L.A."/>
            <person name="Thomas B.C."/>
            <person name="Sharon I."/>
            <person name="Castelle C.J."/>
            <person name="Singh A."/>
            <person name="Wilkins M.J."/>
            <person name="Williams K.H."/>
            <person name="Banfield J.F."/>
        </authorList>
    </citation>
    <scope>NUCLEOTIDE SEQUENCE [LARGE SCALE GENOMIC DNA]</scope>
</reference>
<gene>
    <name evidence="1" type="ORF">UV54_C0035G0008</name>
</gene>
<dbReference type="Proteomes" id="UP000034213">
    <property type="component" value="Unassembled WGS sequence"/>
</dbReference>
<evidence type="ECO:0000313" key="2">
    <source>
        <dbReference type="Proteomes" id="UP000034213"/>
    </source>
</evidence>
<protein>
    <submittedName>
        <fullName evidence="1">Uncharacterized protein</fullName>
    </submittedName>
</protein>
<evidence type="ECO:0000313" key="1">
    <source>
        <dbReference type="EMBL" id="KKS79397.1"/>
    </source>
</evidence>